<dbReference type="InterPro" id="IPR051465">
    <property type="entry name" value="Cell_Envelope_Struct_Comp"/>
</dbReference>
<feature type="coiled-coil region" evidence="1">
    <location>
        <begin position="100"/>
        <end position="127"/>
    </location>
</feature>
<name>A0A7C1CTG9_9BACT</name>
<reference evidence="4" key="1">
    <citation type="journal article" date="2020" name="mSystems">
        <title>Genome- and Community-Level Interaction Insights into Carbon Utilization and Element Cycling Functions of Hydrothermarchaeota in Hydrothermal Sediment.</title>
        <authorList>
            <person name="Zhou Z."/>
            <person name="Liu Y."/>
            <person name="Xu W."/>
            <person name="Pan J."/>
            <person name="Luo Z.H."/>
            <person name="Li M."/>
        </authorList>
    </citation>
    <scope>NUCLEOTIDE SEQUENCE [LARGE SCALE GENOMIC DNA]</scope>
    <source>
        <strain evidence="4">SpSt-1179</strain>
    </source>
</reference>
<dbReference type="PROSITE" id="PS51272">
    <property type="entry name" value="SLH"/>
    <property type="match status" value="1"/>
</dbReference>
<dbReference type="InterPro" id="IPR001119">
    <property type="entry name" value="SLH_dom"/>
</dbReference>
<dbReference type="EMBL" id="DSBT01000121">
    <property type="protein sequence ID" value="HDP77474.1"/>
    <property type="molecule type" value="Genomic_DNA"/>
</dbReference>
<evidence type="ECO:0000256" key="2">
    <source>
        <dbReference type="SAM" id="Phobius"/>
    </source>
</evidence>
<evidence type="ECO:0000256" key="1">
    <source>
        <dbReference type="SAM" id="Coils"/>
    </source>
</evidence>
<evidence type="ECO:0000313" key="4">
    <source>
        <dbReference type="EMBL" id="HDP77474.1"/>
    </source>
</evidence>
<dbReference type="PANTHER" id="PTHR43308:SF1">
    <property type="entry name" value="OUTER MEMBRANE PROTEIN ALPHA"/>
    <property type="match status" value="1"/>
</dbReference>
<dbReference type="PANTHER" id="PTHR43308">
    <property type="entry name" value="OUTER MEMBRANE PROTEIN ALPHA-RELATED"/>
    <property type="match status" value="1"/>
</dbReference>
<sequence length="562" mass="61488">MKKLSILALVVVTFASLTLGVEYSDLSEYHWAYDSVIKTTAGGLFIGFPDGTFRGSEDVTRYQLAMTLARFMDYSDAGDAKLQEVVFSLTKKVAGLSLEISDNKKNLVDLTAELRALEATVASLKQSGMTGDYVSLKTFDDAIAFLYDEIDRLSAEAVSANDGIVLINEKLSSLSGVPSDIESLKNRATDLEVTVKLLGQAIANLKKDENEQNDVVAALGSRLDVTENVINSLTADLFTLRRGMVTKADLADLESKLSGEMPDLEPYVTNEELNDKLSLMYTRILMIQDSIAKMPEVKYYDTEIEEIEVALFGIDETMEVLFDQVDLNIARLDSLDNQLSELKTELSTKASTGDVDTLKGRVTDLEVLSKMLSNALIAANQRISELNYVTPDQLAAKMNFLYKKLGLTEEKLKAEINILADEVSLVKDEVAGNYEMLEVAFDQIDANIAVLDDHADLIASLEGRTGTLEGKVGVLEEEVDSLKSITNTMAIQMFKLDRNKADKTALAAAETRISALEENDVALESKISALEETQKQNVINTNAAIILSFVALAFGAVGLILK</sequence>
<dbReference type="Proteomes" id="UP000886198">
    <property type="component" value="Unassembled WGS sequence"/>
</dbReference>
<keyword evidence="2" id="KW-0812">Transmembrane</keyword>
<dbReference type="Pfam" id="PF00395">
    <property type="entry name" value="SLH"/>
    <property type="match status" value="1"/>
</dbReference>
<feature type="coiled-coil region" evidence="1">
    <location>
        <begin position="499"/>
        <end position="533"/>
    </location>
</feature>
<feature type="domain" description="SLH" evidence="3">
    <location>
        <begin position="19"/>
        <end position="82"/>
    </location>
</feature>
<evidence type="ECO:0000259" key="3">
    <source>
        <dbReference type="PROSITE" id="PS51272"/>
    </source>
</evidence>
<organism evidence="4">
    <name type="scientific">Mesotoga infera</name>
    <dbReference type="NCBI Taxonomy" id="1236046"/>
    <lineage>
        <taxon>Bacteria</taxon>
        <taxon>Thermotogati</taxon>
        <taxon>Thermotogota</taxon>
        <taxon>Thermotogae</taxon>
        <taxon>Kosmotogales</taxon>
        <taxon>Kosmotogaceae</taxon>
        <taxon>Mesotoga</taxon>
    </lineage>
</organism>
<keyword evidence="1" id="KW-0175">Coiled coil</keyword>
<keyword evidence="2" id="KW-1133">Transmembrane helix</keyword>
<dbReference type="Gene3D" id="1.10.287.1490">
    <property type="match status" value="1"/>
</dbReference>
<feature type="transmembrane region" description="Helical" evidence="2">
    <location>
        <begin position="543"/>
        <end position="561"/>
    </location>
</feature>
<gene>
    <name evidence="4" type="ORF">ENN47_04655</name>
</gene>
<comment type="caution">
    <text evidence="4">The sequence shown here is derived from an EMBL/GenBank/DDBJ whole genome shotgun (WGS) entry which is preliminary data.</text>
</comment>
<protein>
    <submittedName>
        <fullName evidence="4">S-layer protein</fullName>
    </submittedName>
</protein>
<proteinExistence type="predicted"/>
<keyword evidence="2" id="KW-0472">Membrane</keyword>
<dbReference type="AlphaFoldDB" id="A0A7C1CTG9"/>
<accession>A0A7C1CTG9</accession>